<evidence type="ECO:0000313" key="5">
    <source>
        <dbReference type="EMBL" id="POR51902.1"/>
    </source>
</evidence>
<keyword evidence="3" id="KW-0574">Periplasm</keyword>
<keyword evidence="5" id="KW-0762">Sugar transport</keyword>
<gene>
    <name evidence="5" type="ORF">CYD53_106185</name>
</gene>
<name>A0A2S4MAZ3_9HYPH</name>
<protein>
    <submittedName>
        <fullName evidence="5">Multiple sugar transport system substrate-binding protein</fullName>
    </submittedName>
</protein>
<keyword evidence="6" id="KW-1185">Reference proteome</keyword>
<organism evidence="5 6">
    <name type="scientific">Bosea psychrotolerans</name>
    <dbReference type="NCBI Taxonomy" id="1871628"/>
    <lineage>
        <taxon>Bacteria</taxon>
        <taxon>Pseudomonadati</taxon>
        <taxon>Pseudomonadota</taxon>
        <taxon>Alphaproteobacteria</taxon>
        <taxon>Hyphomicrobiales</taxon>
        <taxon>Boseaceae</taxon>
        <taxon>Bosea</taxon>
    </lineage>
</organism>
<dbReference type="OrthoDB" id="7374398at2"/>
<dbReference type="PANTHER" id="PTHR43649">
    <property type="entry name" value="ARABINOSE-BINDING PROTEIN-RELATED"/>
    <property type="match status" value="1"/>
</dbReference>
<dbReference type="GO" id="GO:0042597">
    <property type="term" value="C:periplasmic space"/>
    <property type="evidence" value="ECO:0007669"/>
    <property type="project" value="UniProtKB-SubCell"/>
</dbReference>
<reference evidence="5 6" key="1">
    <citation type="submission" date="2018-01" db="EMBL/GenBank/DDBJ databases">
        <title>Genomic Encyclopedia of Type Strains, Phase III (KMG-III): the genomes of soil and plant-associated and newly described type strains.</title>
        <authorList>
            <person name="Whitman W."/>
        </authorList>
    </citation>
    <scope>NUCLEOTIDE SEQUENCE [LARGE SCALE GENOMIC DNA]</scope>
    <source>
        <strain evidence="5 6">1131</strain>
    </source>
</reference>
<comment type="caution">
    <text evidence="5">The sequence shown here is derived from an EMBL/GenBank/DDBJ whole genome shotgun (WGS) entry which is preliminary data.</text>
</comment>
<dbReference type="AlphaFoldDB" id="A0A2S4MAZ3"/>
<comment type="subcellular location">
    <subcellularLocation>
        <location evidence="1">Periplasm</location>
    </subcellularLocation>
</comment>
<dbReference type="Gene3D" id="3.40.190.10">
    <property type="entry name" value="Periplasmic binding protein-like II"/>
    <property type="match status" value="2"/>
</dbReference>
<dbReference type="EMBL" id="PQFZ01000006">
    <property type="protein sequence ID" value="POR51902.1"/>
    <property type="molecule type" value="Genomic_DNA"/>
</dbReference>
<dbReference type="InterPro" id="IPR050490">
    <property type="entry name" value="Bact_solute-bd_prot1"/>
</dbReference>
<dbReference type="SUPFAM" id="SSF53850">
    <property type="entry name" value="Periplasmic binding protein-like II"/>
    <property type="match status" value="1"/>
</dbReference>
<accession>A0A2S4MAZ3</accession>
<dbReference type="PANTHER" id="PTHR43649:SF12">
    <property type="entry name" value="DIACETYLCHITOBIOSE BINDING PROTEIN DASA"/>
    <property type="match status" value="1"/>
</dbReference>
<dbReference type="Pfam" id="PF01547">
    <property type="entry name" value="SBP_bac_1"/>
    <property type="match status" value="1"/>
</dbReference>
<evidence type="ECO:0000256" key="4">
    <source>
        <dbReference type="SAM" id="SignalP"/>
    </source>
</evidence>
<evidence type="ECO:0000313" key="6">
    <source>
        <dbReference type="Proteomes" id="UP000236919"/>
    </source>
</evidence>
<dbReference type="RefSeq" id="WP_103718487.1">
    <property type="nucleotide sequence ID" value="NZ_PQFZ01000006.1"/>
</dbReference>
<evidence type="ECO:0000256" key="1">
    <source>
        <dbReference type="ARBA" id="ARBA00004418"/>
    </source>
</evidence>
<sequence length="431" mass="46140">MSKKPETKLTRRTFVAGTIGAAAAFSARPVLAAGKTLNVLSHKVHQTVLGSGDGDLLKDWLKAKDVEIAFTTFDSNPLQDRLFREASLKETEYGVGYLIDNRPTSQIAALFEPLEPYQKQDPIEDFADIAPGLVQGMTVDGKLIGIPVRHATQGLFYNEALLEEAGISAPPTTLEELIAQAKKTSFTSKAGTPVTGMVLASDLAVFPVMFARAYGGDFVSSDFKLVPNREAMESGLAALRGMFEAGSLPRSYATTKNDDQVTWLQQGRAAFTILPFARGAQLNNPEQSKYPGKIKAVEFPGSAAIKGKVAMASVVEAWAMAIPRNARDKALAWSFIKEVSSKRVTLGMAINGNGPVRVSTYADAGLKAKNALAAVEAKVLATARGAFPPFPEAARAQATFLEEVQLAVLGRKPVKDAVSAIIERVKPMMPA</sequence>
<keyword evidence="4" id="KW-0732">Signal</keyword>
<evidence type="ECO:0000256" key="2">
    <source>
        <dbReference type="ARBA" id="ARBA00008520"/>
    </source>
</evidence>
<feature type="chain" id="PRO_5015758967" evidence="4">
    <location>
        <begin position="33"/>
        <end position="431"/>
    </location>
</feature>
<dbReference type="InterPro" id="IPR006311">
    <property type="entry name" value="TAT_signal"/>
</dbReference>
<dbReference type="Proteomes" id="UP000236919">
    <property type="component" value="Unassembled WGS sequence"/>
</dbReference>
<dbReference type="PROSITE" id="PS51318">
    <property type="entry name" value="TAT"/>
    <property type="match status" value="1"/>
</dbReference>
<dbReference type="InterPro" id="IPR006059">
    <property type="entry name" value="SBP"/>
</dbReference>
<proteinExistence type="inferred from homology"/>
<evidence type="ECO:0000256" key="3">
    <source>
        <dbReference type="ARBA" id="ARBA00022764"/>
    </source>
</evidence>
<comment type="similarity">
    <text evidence="2">Belongs to the bacterial solute-binding protein 1 family.</text>
</comment>
<feature type="signal peptide" evidence="4">
    <location>
        <begin position="1"/>
        <end position="32"/>
    </location>
</feature>
<keyword evidence="5" id="KW-0813">Transport</keyword>